<dbReference type="Proteomes" id="UP000479710">
    <property type="component" value="Unassembled WGS sequence"/>
</dbReference>
<evidence type="ECO:0000313" key="2">
    <source>
        <dbReference type="EMBL" id="KAF0911824.1"/>
    </source>
</evidence>
<proteinExistence type="predicted"/>
<keyword evidence="3" id="KW-1185">Reference proteome</keyword>
<evidence type="ECO:0000256" key="1">
    <source>
        <dbReference type="SAM" id="SignalP"/>
    </source>
</evidence>
<protein>
    <recommendedName>
        <fullName evidence="4">F-box associated domain-containing protein</fullName>
    </recommendedName>
</protein>
<evidence type="ECO:0008006" key="4">
    <source>
        <dbReference type="Google" id="ProtNLM"/>
    </source>
</evidence>
<reference evidence="2 3" key="1">
    <citation type="submission" date="2019-11" db="EMBL/GenBank/DDBJ databases">
        <title>Whole genome sequence of Oryza granulata.</title>
        <authorList>
            <person name="Li W."/>
        </authorList>
    </citation>
    <scope>NUCLEOTIDE SEQUENCE [LARGE SCALE GENOMIC DNA]</scope>
    <source>
        <strain evidence="3">cv. Menghai</strain>
        <tissue evidence="2">Leaf</tissue>
    </source>
</reference>
<sequence length="101" mass="10917">MLLTAVCGTAGPGAAALTALLAGQLQLLVFEPACENFRLMEAPPARRGEEDLARTRICVLSGGQLCTVAVARATSTMDMWVLDEYSGAWTWRLMERISLVM</sequence>
<feature type="signal peptide" evidence="1">
    <location>
        <begin position="1"/>
        <end position="15"/>
    </location>
</feature>
<name>A0A6G1DHY4_9ORYZ</name>
<dbReference type="EMBL" id="SPHZ02000006">
    <property type="protein sequence ID" value="KAF0911824.1"/>
    <property type="molecule type" value="Genomic_DNA"/>
</dbReference>
<accession>A0A6G1DHY4</accession>
<organism evidence="2 3">
    <name type="scientific">Oryza meyeriana var. granulata</name>
    <dbReference type="NCBI Taxonomy" id="110450"/>
    <lineage>
        <taxon>Eukaryota</taxon>
        <taxon>Viridiplantae</taxon>
        <taxon>Streptophyta</taxon>
        <taxon>Embryophyta</taxon>
        <taxon>Tracheophyta</taxon>
        <taxon>Spermatophyta</taxon>
        <taxon>Magnoliopsida</taxon>
        <taxon>Liliopsida</taxon>
        <taxon>Poales</taxon>
        <taxon>Poaceae</taxon>
        <taxon>BOP clade</taxon>
        <taxon>Oryzoideae</taxon>
        <taxon>Oryzeae</taxon>
        <taxon>Oryzinae</taxon>
        <taxon>Oryza</taxon>
        <taxon>Oryza meyeriana</taxon>
    </lineage>
</organism>
<feature type="chain" id="PRO_5026146258" description="F-box associated domain-containing protein" evidence="1">
    <location>
        <begin position="16"/>
        <end position="101"/>
    </location>
</feature>
<dbReference type="AlphaFoldDB" id="A0A6G1DHY4"/>
<comment type="caution">
    <text evidence="2">The sequence shown here is derived from an EMBL/GenBank/DDBJ whole genome shotgun (WGS) entry which is preliminary data.</text>
</comment>
<dbReference type="OrthoDB" id="587254at2759"/>
<keyword evidence="1" id="KW-0732">Signal</keyword>
<evidence type="ECO:0000313" key="3">
    <source>
        <dbReference type="Proteomes" id="UP000479710"/>
    </source>
</evidence>
<gene>
    <name evidence="2" type="ORF">E2562_012312</name>
</gene>